<dbReference type="GO" id="GO:0004519">
    <property type="term" value="F:endonuclease activity"/>
    <property type="evidence" value="ECO:0007669"/>
    <property type="project" value="UniProtKB-KW"/>
</dbReference>
<sequence>MSTIKCNICEIDKDKTEYYGHNKKCKSCFCEDIKMRRVNDKNRIIDTTIVCNVCNIIKHSSNFRFGRKKCKECEKEYGKNYRRDDVGKQKAQIWSQNNKEQHHKLQAEWFQQNKEKRNEKERTRRQNDPIFRLRRNCKSRISCVIKKNQSTDKYVGMKKEMLMEWLQFKFQDKMTSENYGKLWHVDHVIPCDIFDLTKTEEQDICFHWSNLSPEFAKYNLEKNNKIDKEQIKNHIEKLIEFCCIHKLDFPQKNIGRLGSFILFNKN</sequence>
<keyword evidence="2" id="KW-1185">Reference proteome</keyword>
<keyword evidence="1" id="KW-0378">Hydrolase</keyword>
<evidence type="ECO:0000313" key="2">
    <source>
        <dbReference type="Proteomes" id="UP000240325"/>
    </source>
</evidence>
<dbReference type="EMBL" id="MF782455">
    <property type="protein sequence ID" value="ATZ80521.1"/>
    <property type="molecule type" value="Genomic_DNA"/>
</dbReference>
<name>A0A2H4UUB1_9VIRU</name>
<gene>
    <name evidence="1" type="ORF">BMW23_0469</name>
</gene>
<keyword evidence="1" id="KW-0540">Nuclease</keyword>
<dbReference type="Proteomes" id="UP000240325">
    <property type="component" value="Segment"/>
</dbReference>
<evidence type="ECO:0000313" key="1">
    <source>
        <dbReference type="EMBL" id="ATZ80521.1"/>
    </source>
</evidence>
<protein>
    <submittedName>
        <fullName evidence="1">Intron encoded endonuclease</fullName>
    </submittedName>
</protein>
<organism evidence="1">
    <name type="scientific">Bodo saltans virus</name>
    <dbReference type="NCBI Taxonomy" id="2024608"/>
    <lineage>
        <taxon>Viruses</taxon>
        <taxon>Varidnaviria</taxon>
        <taxon>Bamfordvirae</taxon>
        <taxon>Nucleocytoviricota</taxon>
        <taxon>Megaviricetes</taxon>
        <taxon>Imitervirales</taxon>
        <taxon>Mimiviridae</taxon>
        <taxon>Klosneuvirinae</taxon>
        <taxon>Theiavirus</taxon>
        <taxon>Theiavirus salishense</taxon>
    </lineage>
</organism>
<proteinExistence type="predicted"/>
<reference evidence="1" key="1">
    <citation type="journal article" date="2017" name="Elife">
        <title>The kinetoplastid-infecting Bodo saltans virus (BsV), a window into the most abundant giant viruses in the sea.</title>
        <authorList>
            <person name="Deeg C.M."/>
            <person name="Chow C.-E.T."/>
            <person name="Suttle C.A."/>
        </authorList>
    </citation>
    <scope>NUCLEOTIDE SEQUENCE</scope>
    <source>
        <strain evidence="1">NG1</strain>
    </source>
</reference>
<keyword evidence="1" id="KW-0255">Endonuclease</keyword>
<accession>A0A2H4UUB1</accession>